<feature type="non-terminal residue" evidence="2">
    <location>
        <position position="1"/>
    </location>
</feature>
<evidence type="ECO:0000313" key="2">
    <source>
        <dbReference type="EMBL" id="TVU34786.1"/>
    </source>
</evidence>
<dbReference type="PANTHER" id="PTHR31286">
    <property type="entry name" value="GLYCINE-RICH CELL WALL STRUCTURAL PROTEIN 1.8-LIKE"/>
    <property type="match status" value="1"/>
</dbReference>
<proteinExistence type="predicted"/>
<sequence length="419" mass="46852">MAAFTAKGKAKAKEMDVNDLLQKLRLSEAEKEGVILVEKDRSNLPEVKWMAVAKLLTVKDFSPNSLFNTMLSAWNPAREISFRPIGKNLFTVQAFCLGDWKRIMEEGPWIFRGCALMLEPFDGSTTVPKTIPSKVPAWIQIHKIPHLYRTESIVKQLAARVGEEVMVEMRAVASNEGDFHRAKVLLTASDPLARFVTLVPEGRDAIFLQVKYEKMPRHCAHCGLMGHIHLECGAGEYSEEELQYGEWMLADEHTWRLGTARVRASQSSVKEPSRGRQEEGNSRGGRTSSRPARGRANARGGFRGPVWREKENPGNDIGVSRKRNSEEAGVGTEKEEDIKDTASSPLKMIDEEESPRLETPAAQRKLVLSGTPVVVYDNVPPLPPQYVSPREKKRSRRDATKNSPVKNGAGSLEECRQPQ</sequence>
<dbReference type="OrthoDB" id="693793at2759"/>
<evidence type="ECO:0000256" key="1">
    <source>
        <dbReference type="SAM" id="MobiDB-lite"/>
    </source>
</evidence>
<dbReference type="PANTHER" id="PTHR31286:SF167">
    <property type="entry name" value="OS09G0268800 PROTEIN"/>
    <property type="match status" value="1"/>
</dbReference>
<feature type="compositionally biased region" description="Basic and acidic residues" evidence="1">
    <location>
        <begin position="271"/>
        <end position="281"/>
    </location>
</feature>
<feature type="region of interest" description="Disordered" evidence="1">
    <location>
        <begin position="261"/>
        <end position="362"/>
    </location>
</feature>
<comment type="caution">
    <text evidence="2">The sequence shown here is derived from an EMBL/GenBank/DDBJ whole genome shotgun (WGS) entry which is preliminary data.</text>
</comment>
<evidence type="ECO:0008006" key="4">
    <source>
        <dbReference type="Google" id="ProtNLM"/>
    </source>
</evidence>
<name>A0A5J9VFM0_9POAL</name>
<gene>
    <name evidence="2" type="ORF">EJB05_16638</name>
</gene>
<protein>
    <recommendedName>
        <fullName evidence="4">DUF4283 domain-containing protein</fullName>
    </recommendedName>
</protein>
<evidence type="ECO:0000313" key="3">
    <source>
        <dbReference type="Proteomes" id="UP000324897"/>
    </source>
</evidence>
<organism evidence="2 3">
    <name type="scientific">Eragrostis curvula</name>
    <name type="common">weeping love grass</name>
    <dbReference type="NCBI Taxonomy" id="38414"/>
    <lineage>
        <taxon>Eukaryota</taxon>
        <taxon>Viridiplantae</taxon>
        <taxon>Streptophyta</taxon>
        <taxon>Embryophyta</taxon>
        <taxon>Tracheophyta</taxon>
        <taxon>Spermatophyta</taxon>
        <taxon>Magnoliopsida</taxon>
        <taxon>Liliopsida</taxon>
        <taxon>Poales</taxon>
        <taxon>Poaceae</taxon>
        <taxon>PACMAD clade</taxon>
        <taxon>Chloridoideae</taxon>
        <taxon>Eragrostideae</taxon>
        <taxon>Eragrostidinae</taxon>
        <taxon>Eragrostis</taxon>
    </lineage>
</organism>
<keyword evidence="3" id="KW-1185">Reference proteome</keyword>
<feature type="region of interest" description="Disordered" evidence="1">
    <location>
        <begin position="374"/>
        <end position="419"/>
    </location>
</feature>
<dbReference type="AlphaFoldDB" id="A0A5J9VFM0"/>
<dbReference type="Proteomes" id="UP000324897">
    <property type="component" value="Unassembled WGS sequence"/>
</dbReference>
<accession>A0A5J9VFM0</accession>
<dbReference type="InterPro" id="IPR040256">
    <property type="entry name" value="At4g02000-like"/>
</dbReference>
<dbReference type="Gramene" id="TVU34786">
    <property type="protein sequence ID" value="TVU34786"/>
    <property type="gene ID" value="EJB05_16638"/>
</dbReference>
<dbReference type="EMBL" id="RWGY01000009">
    <property type="protein sequence ID" value="TVU34786.1"/>
    <property type="molecule type" value="Genomic_DNA"/>
</dbReference>
<reference evidence="2 3" key="1">
    <citation type="journal article" date="2019" name="Sci. Rep.">
        <title>A high-quality genome of Eragrostis curvula grass provides insights into Poaceae evolution and supports new strategies to enhance forage quality.</title>
        <authorList>
            <person name="Carballo J."/>
            <person name="Santos B.A.C.M."/>
            <person name="Zappacosta D."/>
            <person name="Garbus I."/>
            <person name="Selva J.P."/>
            <person name="Gallo C.A."/>
            <person name="Diaz A."/>
            <person name="Albertini E."/>
            <person name="Caccamo M."/>
            <person name="Echenique V."/>
        </authorList>
    </citation>
    <scope>NUCLEOTIDE SEQUENCE [LARGE SCALE GENOMIC DNA]</scope>
    <source>
        <strain evidence="3">cv. Victoria</strain>
        <tissue evidence="2">Leaf</tissue>
    </source>
</reference>